<protein>
    <submittedName>
        <fullName evidence="2">Uncharacterized protein</fullName>
    </submittedName>
</protein>
<dbReference type="EMBL" id="LVYI01000011">
    <property type="protein sequence ID" value="OAP55433.1"/>
    <property type="molecule type" value="Genomic_DNA"/>
</dbReference>
<feature type="compositionally biased region" description="Polar residues" evidence="1">
    <location>
        <begin position="54"/>
        <end position="65"/>
    </location>
</feature>
<dbReference type="Proteomes" id="UP000078343">
    <property type="component" value="Unassembled WGS sequence"/>
</dbReference>
<evidence type="ECO:0000256" key="1">
    <source>
        <dbReference type="SAM" id="MobiDB-lite"/>
    </source>
</evidence>
<gene>
    <name evidence="2" type="ORF">AYL99_10406</name>
</gene>
<reference evidence="2 3" key="1">
    <citation type="submission" date="2016-04" db="EMBL/GenBank/DDBJ databases">
        <title>Draft genome of Fonsecaea erecta CBS 125763.</title>
        <authorList>
            <person name="Weiss V.A."/>
            <person name="Vicente V.A."/>
            <person name="Raittz R.T."/>
            <person name="Moreno L.F."/>
            <person name="De Souza E.M."/>
            <person name="Pedrosa F.O."/>
            <person name="Steffens M.B."/>
            <person name="Faoro H."/>
            <person name="Tadra-Sfeir M.Z."/>
            <person name="Najafzadeh M.J."/>
            <person name="Felipe M.S."/>
            <person name="Teixeira M."/>
            <person name="Sun J."/>
            <person name="Xi L."/>
            <person name="Gomes R."/>
            <person name="De Azevedo C.M."/>
            <person name="Salgado C.G."/>
            <person name="Da Silva M.B."/>
            <person name="Nascimento M.F."/>
            <person name="Queiroz-Telles F."/>
            <person name="Attili D.S."/>
            <person name="Gorbushina A."/>
        </authorList>
    </citation>
    <scope>NUCLEOTIDE SEQUENCE [LARGE SCALE GENOMIC DNA]</scope>
    <source>
        <strain evidence="2 3">CBS 125763</strain>
    </source>
</reference>
<dbReference type="AlphaFoldDB" id="A0A178Z8D0"/>
<organism evidence="2 3">
    <name type="scientific">Fonsecaea erecta</name>
    <dbReference type="NCBI Taxonomy" id="1367422"/>
    <lineage>
        <taxon>Eukaryota</taxon>
        <taxon>Fungi</taxon>
        <taxon>Dikarya</taxon>
        <taxon>Ascomycota</taxon>
        <taxon>Pezizomycotina</taxon>
        <taxon>Eurotiomycetes</taxon>
        <taxon>Chaetothyriomycetidae</taxon>
        <taxon>Chaetothyriales</taxon>
        <taxon>Herpotrichiellaceae</taxon>
        <taxon>Fonsecaea</taxon>
    </lineage>
</organism>
<keyword evidence="3" id="KW-1185">Reference proteome</keyword>
<dbReference type="OrthoDB" id="4140225at2759"/>
<evidence type="ECO:0000313" key="3">
    <source>
        <dbReference type="Proteomes" id="UP000078343"/>
    </source>
</evidence>
<sequence length="161" mass="17668">MANPTEATEIDLSALFERYPDINFDTTEDIVSSSELCEYFSSPCSNATDRDDTPISNASTSTAHTTPLRPNLRSAEAVEFPTLDGFLERLAGADLPVTSKEAFEGFAQGGDISYNKQQILAHSRTMSDQLQQSVLNVIEQINVDFVKTRAPFTANPSKQDL</sequence>
<accession>A0A178Z8D0</accession>
<comment type="caution">
    <text evidence="2">The sequence shown here is derived from an EMBL/GenBank/DDBJ whole genome shotgun (WGS) entry which is preliminary data.</text>
</comment>
<name>A0A178Z8D0_9EURO</name>
<dbReference type="RefSeq" id="XP_018688800.1">
    <property type="nucleotide sequence ID" value="XM_018841912.1"/>
</dbReference>
<dbReference type="GeneID" id="30014574"/>
<proteinExistence type="predicted"/>
<evidence type="ECO:0000313" key="2">
    <source>
        <dbReference type="EMBL" id="OAP55433.1"/>
    </source>
</evidence>
<feature type="region of interest" description="Disordered" evidence="1">
    <location>
        <begin position="48"/>
        <end position="70"/>
    </location>
</feature>